<accession>W0E903</accession>
<dbReference type="RefSeq" id="WP_005223261.1">
    <property type="nucleotide sequence ID" value="NZ_CP007031.1"/>
</dbReference>
<organism evidence="2 3">
    <name type="scientific">Marichromatium purpuratum 984</name>
    <dbReference type="NCBI Taxonomy" id="765910"/>
    <lineage>
        <taxon>Bacteria</taxon>
        <taxon>Pseudomonadati</taxon>
        <taxon>Pseudomonadota</taxon>
        <taxon>Gammaproteobacteria</taxon>
        <taxon>Chromatiales</taxon>
        <taxon>Chromatiaceae</taxon>
        <taxon>Marichromatium</taxon>
    </lineage>
</organism>
<evidence type="ECO:0000313" key="3">
    <source>
        <dbReference type="Proteomes" id="UP000005275"/>
    </source>
</evidence>
<gene>
    <name evidence="2" type="ORF">MARPU_11015</name>
</gene>
<dbReference type="AlphaFoldDB" id="W0E903"/>
<keyword evidence="3" id="KW-1185">Reference proteome</keyword>
<dbReference type="STRING" id="765910.MARPU_11015"/>
<dbReference type="GO" id="GO:0000166">
    <property type="term" value="F:nucleotide binding"/>
    <property type="evidence" value="ECO:0007669"/>
    <property type="project" value="InterPro"/>
</dbReference>
<dbReference type="OrthoDB" id="9763659at2"/>
<proteinExistence type="predicted"/>
<dbReference type="KEGG" id="mpur:MARPU_11015"/>
<dbReference type="InterPro" id="IPR002121">
    <property type="entry name" value="HRDC_dom"/>
</dbReference>
<dbReference type="SUPFAM" id="SSF47819">
    <property type="entry name" value="HRDC-like"/>
    <property type="match status" value="1"/>
</dbReference>
<dbReference type="EMBL" id="CP007031">
    <property type="protein sequence ID" value="AHF05546.1"/>
    <property type="molecule type" value="Genomic_DNA"/>
</dbReference>
<dbReference type="PROSITE" id="PS50967">
    <property type="entry name" value="HRDC"/>
    <property type="match status" value="1"/>
</dbReference>
<dbReference type="Proteomes" id="UP000005275">
    <property type="component" value="Chromosome"/>
</dbReference>
<name>W0E903_MARPU</name>
<evidence type="ECO:0000313" key="2">
    <source>
        <dbReference type="EMBL" id="AHF05546.1"/>
    </source>
</evidence>
<dbReference type="HOGENOM" id="CLU_137324_0_0_6"/>
<dbReference type="Pfam" id="PF00570">
    <property type="entry name" value="HRDC"/>
    <property type="match status" value="1"/>
</dbReference>
<dbReference type="InterPro" id="IPR010997">
    <property type="entry name" value="HRDC-like_sf"/>
</dbReference>
<dbReference type="InterPro" id="IPR044876">
    <property type="entry name" value="HRDC_dom_sf"/>
</dbReference>
<dbReference type="SMART" id="SM00341">
    <property type="entry name" value="HRDC"/>
    <property type="match status" value="1"/>
</dbReference>
<dbReference type="Gene3D" id="1.10.150.80">
    <property type="entry name" value="HRDC domain"/>
    <property type="match status" value="1"/>
</dbReference>
<sequence>MQVRVFTLGFDPVNGRFDDSPVRDFLTDKEVDAISDHFFIHAGRPYLTLVVRYRLAAPAASTQTSAKSSRSAAGRDAAWRDLLRQEDWPLFNRLREWRGERAKAEGIPPYVICNNRQLAEIVQRKPGTLNALAEAEGFGEAKLKKYGRELLAIIQSAGAEEGEDAAG</sequence>
<evidence type="ECO:0000259" key="1">
    <source>
        <dbReference type="PROSITE" id="PS50967"/>
    </source>
</evidence>
<dbReference type="eggNOG" id="COG0514">
    <property type="taxonomic scope" value="Bacteria"/>
</dbReference>
<feature type="domain" description="HRDC" evidence="1">
    <location>
        <begin position="84"/>
        <end position="164"/>
    </location>
</feature>
<reference evidence="2 3" key="1">
    <citation type="submission" date="2013-12" db="EMBL/GenBank/DDBJ databases">
        <authorList>
            <consortium name="DOE Joint Genome Institute"/>
            <person name="Bryant D.A."/>
            <person name="Huntemann M."/>
            <person name="Han J."/>
            <person name="Chen A."/>
            <person name="Kyrpides N."/>
            <person name="Mavromatis K."/>
            <person name="Markowitz V."/>
            <person name="Palaniappan K."/>
            <person name="Ivanova N."/>
            <person name="Schaumberg A."/>
            <person name="Pati A."/>
            <person name="Liolios K."/>
            <person name="Nordberg H.P."/>
            <person name="Cantor M.N."/>
            <person name="Hua S.X."/>
            <person name="Woyke T."/>
        </authorList>
    </citation>
    <scope>NUCLEOTIDE SEQUENCE [LARGE SCALE GENOMIC DNA]</scope>
    <source>
        <strain evidence="2 3">984</strain>
    </source>
</reference>
<dbReference type="GO" id="GO:0003676">
    <property type="term" value="F:nucleic acid binding"/>
    <property type="evidence" value="ECO:0007669"/>
    <property type="project" value="InterPro"/>
</dbReference>
<protein>
    <recommendedName>
        <fullName evidence="1">HRDC domain-containing protein</fullName>
    </recommendedName>
</protein>